<dbReference type="GO" id="GO:0003796">
    <property type="term" value="F:lysozyme activity"/>
    <property type="evidence" value="ECO:0007669"/>
    <property type="project" value="UniProtKB-EC"/>
</dbReference>
<dbReference type="RefSeq" id="WP_110027555.1">
    <property type="nucleotide sequence ID" value="NZ_QGTS01000014.1"/>
</dbReference>
<keyword evidence="2 3" id="KW-0081">Bacteriolytic enzyme</keyword>
<evidence type="ECO:0000256" key="3">
    <source>
        <dbReference type="RuleBase" id="RU003788"/>
    </source>
</evidence>
<dbReference type="GO" id="GO:0031640">
    <property type="term" value="P:killing of cells of another organism"/>
    <property type="evidence" value="ECO:0007669"/>
    <property type="project" value="UniProtKB-KW"/>
</dbReference>
<proteinExistence type="inferred from homology"/>
<dbReference type="OrthoDB" id="9091992at2"/>
<protein>
    <recommendedName>
        <fullName evidence="3">Lysozyme</fullName>
        <ecNumber evidence="3">3.2.1.17</ecNumber>
    </recommendedName>
</protein>
<dbReference type="InterPro" id="IPR052619">
    <property type="entry name" value="Phage_lysozyme-like"/>
</dbReference>
<evidence type="ECO:0000313" key="5">
    <source>
        <dbReference type="Proteomes" id="UP000246744"/>
    </source>
</evidence>
<dbReference type="InterPro" id="IPR023346">
    <property type="entry name" value="Lysozyme-like_dom_sf"/>
</dbReference>
<dbReference type="Gene3D" id="1.10.530.40">
    <property type="match status" value="1"/>
</dbReference>
<dbReference type="GO" id="GO:0016998">
    <property type="term" value="P:cell wall macromolecule catabolic process"/>
    <property type="evidence" value="ECO:0007669"/>
    <property type="project" value="InterPro"/>
</dbReference>
<evidence type="ECO:0000256" key="1">
    <source>
        <dbReference type="ARBA" id="ARBA00022529"/>
    </source>
</evidence>
<dbReference type="PANTHER" id="PTHR37406:SF1">
    <property type="entry name" value="T4-TYPE LYSOZYME 1-RELATED"/>
    <property type="match status" value="1"/>
</dbReference>
<keyword evidence="3" id="KW-0326">Glycosidase</keyword>
<evidence type="ECO:0000313" key="4">
    <source>
        <dbReference type="EMBL" id="PWW04992.1"/>
    </source>
</evidence>
<dbReference type="Proteomes" id="UP000246744">
    <property type="component" value="Unassembled WGS sequence"/>
</dbReference>
<gene>
    <name evidence="4" type="ORF">DES37_11488</name>
</gene>
<dbReference type="EMBL" id="QGTS01000014">
    <property type="protein sequence ID" value="PWW04992.1"/>
    <property type="molecule type" value="Genomic_DNA"/>
</dbReference>
<dbReference type="InterPro" id="IPR002196">
    <property type="entry name" value="Glyco_hydro_24"/>
</dbReference>
<dbReference type="GO" id="GO:0009253">
    <property type="term" value="P:peptidoglycan catabolic process"/>
    <property type="evidence" value="ECO:0007669"/>
    <property type="project" value="InterPro"/>
</dbReference>
<keyword evidence="1 3" id="KW-0929">Antimicrobial</keyword>
<organism evidence="4 5">
    <name type="scientific">Mangrovibacter plantisponsor</name>
    <dbReference type="NCBI Taxonomy" id="451513"/>
    <lineage>
        <taxon>Bacteria</taxon>
        <taxon>Pseudomonadati</taxon>
        <taxon>Pseudomonadota</taxon>
        <taxon>Gammaproteobacteria</taxon>
        <taxon>Enterobacterales</taxon>
        <taxon>Enterobacteriaceae</taxon>
        <taxon>Mangrovibacter</taxon>
    </lineage>
</organism>
<sequence length="150" mass="17227">MDLKEQLKEYEGTKQYQAKLGYFRNGKFWTYKDSLGYSTIGYGHLVLHGEDFSNGLTEEEADKLLEIDIHKAQTQAATLELNLPKDSRWNDFIVMMVFQLGIGGTRKFKKFLAALKAGNYATAIIEVKDSNWYRQTPKRVDSMIAYVVRG</sequence>
<dbReference type="PANTHER" id="PTHR37406">
    <property type="entry name" value="T4-TYPE LYSOZYME 1-RELATED"/>
    <property type="match status" value="1"/>
</dbReference>
<keyword evidence="5" id="KW-1185">Reference proteome</keyword>
<accession>A0A317PTH9</accession>
<dbReference type="SUPFAM" id="SSF53955">
    <property type="entry name" value="Lysozyme-like"/>
    <property type="match status" value="1"/>
</dbReference>
<dbReference type="InterPro" id="IPR023347">
    <property type="entry name" value="Lysozyme_dom_sf"/>
</dbReference>
<comment type="caution">
    <text evidence="4">The sequence shown here is derived from an EMBL/GenBank/DDBJ whole genome shotgun (WGS) entry which is preliminary data.</text>
</comment>
<reference evidence="4 5" key="1">
    <citation type="submission" date="2018-05" db="EMBL/GenBank/DDBJ databases">
        <title>Genomic Encyclopedia of Type Strains, Phase IV (KMG-IV): sequencing the most valuable type-strain genomes for metagenomic binning, comparative biology and taxonomic classification.</title>
        <authorList>
            <person name="Goeker M."/>
        </authorList>
    </citation>
    <scope>NUCLEOTIDE SEQUENCE [LARGE SCALE GENOMIC DNA]</scope>
    <source>
        <strain evidence="4 5">DSM 19579</strain>
    </source>
</reference>
<dbReference type="GO" id="GO:0042742">
    <property type="term" value="P:defense response to bacterium"/>
    <property type="evidence" value="ECO:0007669"/>
    <property type="project" value="UniProtKB-KW"/>
</dbReference>
<dbReference type="AlphaFoldDB" id="A0A317PTH9"/>
<dbReference type="EC" id="3.2.1.17" evidence="3"/>
<comment type="similarity">
    <text evidence="3">Belongs to the glycosyl hydrolase 24 family.</text>
</comment>
<name>A0A317PTH9_9ENTR</name>
<evidence type="ECO:0000256" key="2">
    <source>
        <dbReference type="ARBA" id="ARBA00022638"/>
    </source>
</evidence>
<comment type="catalytic activity">
    <reaction evidence="3">
        <text>Hydrolysis of (1-&gt;4)-beta-linkages between N-acetylmuramic acid and N-acetyl-D-glucosamine residues in a peptidoglycan and between N-acetyl-D-glucosamine residues in chitodextrins.</text>
        <dbReference type="EC" id="3.2.1.17"/>
    </reaction>
</comment>
<dbReference type="Pfam" id="PF00959">
    <property type="entry name" value="Phage_lysozyme"/>
    <property type="match status" value="1"/>
</dbReference>
<keyword evidence="3" id="KW-0378">Hydrolase</keyword>